<dbReference type="EMBL" id="LQPW01000001">
    <property type="protein sequence ID" value="ORX19414.1"/>
    <property type="molecule type" value="Genomic_DNA"/>
</dbReference>
<reference evidence="1 2" key="1">
    <citation type="submission" date="2016-01" db="EMBL/GenBank/DDBJ databases">
        <title>The new phylogeny of the genus Mycobacterium.</title>
        <authorList>
            <person name="Tarcisio F."/>
            <person name="Conor M."/>
            <person name="Antonella G."/>
            <person name="Elisabetta G."/>
            <person name="Giulia F.S."/>
            <person name="Sara T."/>
            <person name="Anna F."/>
            <person name="Clotilde B."/>
            <person name="Roberto B."/>
            <person name="Veronica D.S."/>
            <person name="Fabio R."/>
            <person name="Monica P."/>
            <person name="Olivier J."/>
            <person name="Enrico T."/>
            <person name="Nicola S."/>
        </authorList>
    </citation>
    <scope>NUCLEOTIDE SEQUENCE [LARGE SCALE GENOMIC DNA]</scope>
    <source>
        <strain evidence="1 2">DSM 44166</strain>
    </source>
</reference>
<dbReference type="RefSeq" id="WP_085668349.1">
    <property type="nucleotide sequence ID" value="NZ_JACKRU010000892.1"/>
</dbReference>
<gene>
    <name evidence="1" type="ORF">AWC27_00095</name>
</gene>
<keyword evidence="2" id="KW-1185">Reference proteome</keyword>
<comment type="caution">
    <text evidence="1">The sequence shown here is derived from an EMBL/GenBank/DDBJ whole genome shotgun (WGS) entry which is preliminary data.</text>
</comment>
<evidence type="ECO:0000313" key="1">
    <source>
        <dbReference type="EMBL" id="ORX19414.1"/>
    </source>
</evidence>
<name>A0A1X2FLT5_MYCSZ</name>
<sequence length="183" mass="19581">MTQPNLIVQPDPERAEWLRQLQIPENMTGFSAFRDFELDVAENGLPQYRSANFSAEAIDKLIAAQLDTISAITHMQSSVKQMAEGMEGAGMPPNPQLASAVGAVDVLPNLPSSVGLRDYMVSVYENGAPSGQLLGVLGALLEKSALALVETMGMAKTHDDIIKGIAPIVDGLSARVNALEQRH</sequence>
<dbReference type="OrthoDB" id="9977715at2"/>
<proteinExistence type="predicted"/>
<organism evidence="1 2">
    <name type="scientific">Mycobacterium szulgai</name>
    <dbReference type="NCBI Taxonomy" id="1787"/>
    <lineage>
        <taxon>Bacteria</taxon>
        <taxon>Bacillati</taxon>
        <taxon>Actinomycetota</taxon>
        <taxon>Actinomycetes</taxon>
        <taxon>Mycobacteriales</taxon>
        <taxon>Mycobacteriaceae</taxon>
        <taxon>Mycobacterium</taxon>
    </lineage>
</organism>
<dbReference type="AlphaFoldDB" id="A0A1X2FLT5"/>
<accession>A0A1X2FLT5</accession>
<protein>
    <submittedName>
        <fullName evidence="1">Uncharacterized protein</fullName>
    </submittedName>
</protein>
<dbReference type="Proteomes" id="UP000193317">
    <property type="component" value="Unassembled WGS sequence"/>
</dbReference>
<evidence type="ECO:0000313" key="2">
    <source>
        <dbReference type="Proteomes" id="UP000193317"/>
    </source>
</evidence>